<dbReference type="SUPFAM" id="SSF55718">
    <property type="entry name" value="SCP-like"/>
    <property type="match status" value="1"/>
</dbReference>
<gene>
    <name evidence="2" type="ORF">LVJ82_12290</name>
</gene>
<dbReference type="Proteomes" id="UP000832011">
    <property type="component" value="Chromosome"/>
</dbReference>
<dbReference type="EMBL" id="CP091511">
    <property type="protein sequence ID" value="UOO88261.1"/>
    <property type="molecule type" value="Genomic_DNA"/>
</dbReference>
<dbReference type="PANTHER" id="PTHR38693">
    <property type="entry name" value="UBIQUINONE BIOSYNTHESIS PROTEIN UBIJ"/>
    <property type="match status" value="1"/>
</dbReference>
<keyword evidence="3" id="KW-1185">Reference proteome</keyword>
<feature type="domain" description="SCP2" evidence="1">
    <location>
        <begin position="9"/>
        <end position="99"/>
    </location>
</feature>
<reference evidence="2 3" key="1">
    <citation type="journal article" date="2022" name="Res Sq">
        <title>Evolution of multicellular longitudinally dividing oral cavity symbionts (Neisseriaceae).</title>
        <authorList>
            <person name="Nyongesa S."/>
            <person name="Weber P."/>
            <person name="Bernet E."/>
            <person name="Pullido F."/>
            <person name="Nieckarz M."/>
            <person name="Delaby M."/>
            <person name="Nieves C."/>
            <person name="Viehboeck T."/>
            <person name="Krause N."/>
            <person name="Rivera-Millot A."/>
            <person name="Nakamura A."/>
            <person name="Vischer N."/>
            <person name="VanNieuwenhze M."/>
            <person name="Brun Y."/>
            <person name="Cava F."/>
            <person name="Bulgheresi S."/>
            <person name="Veyrier F."/>
        </authorList>
    </citation>
    <scope>NUCLEOTIDE SEQUENCE [LARGE SCALE GENOMIC DNA]</scope>
    <source>
        <strain evidence="2 3">SN4</strain>
    </source>
</reference>
<dbReference type="InterPro" id="IPR036527">
    <property type="entry name" value="SCP2_sterol-bd_dom_sf"/>
</dbReference>
<dbReference type="InterPro" id="IPR038989">
    <property type="entry name" value="UbiJ"/>
</dbReference>
<accession>A0ABY4DXL7</accession>
<dbReference type="PANTHER" id="PTHR38693:SF1">
    <property type="entry name" value="UBIQUINONE BIOSYNTHESIS ACCESSORY FACTOR UBIJ"/>
    <property type="match status" value="1"/>
</dbReference>
<dbReference type="RefSeq" id="WP_244796670.1">
    <property type="nucleotide sequence ID" value="NZ_CP091511.1"/>
</dbReference>
<dbReference type="Pfam" id="PF02036">
    <property type="entry name" value="SCP2"/>
    <property type="match status" value="1"/>
</dbReference>
<name>A0ABY4DXL7_9NEIS</name>
<evidence type="ECO:0000313" key="2">
    <source>
        <dbReference type="EMBL" id="UOO88261.1"/>
    </source>
</evidence>
<evidence type="ECO:0000313" key="3">
    <source>
        <dbReference type="Proteomes" id="UP000832011"/>
    </source>
</evidence>
<organism evidence="2 3">
    <name type="scientific">Vitreoscilla massiliensis</name>
    <dbReference type="NCBI Taxonomy" id="1689272"/>
    <lineage>
        <taxon>Bacteria</taxon>
        <taxon>Pseudomonadati</taxon>
        <taxon>Pseudomonadota</taxon>
        <taxon>Betaproteobacteria</taxon>
        <taxon>Neisseriales</taxon>
        <taxon>Neisseriaceae</taxon>
        <taxon>Vitreoscilla</taxon>
    </lineage>
</organism>
<sequence length="187" mass="21124">MMWISHALINHLLLQQPELKQGLSKFTGRTVRLTALGIHTDMHIRDDGYVEAIPADLVAECHISIHASTWSKMLQGEAFGVGDVSITGDTDLAMQLLPVLGQLRYEPYVDATRLFGNTVASNLDHQCKTLWRTTQQMVARVEGEVRDYMQESNAPVVSQAQWQQRSEAIETLRDDVARLQARLQRLE</sequence>
<evidence type="ECO:0000259" key="1">
    <source>
        <dbReference type="Pfam" id="PF02036"/>
    </source>
</evidence>
<dbReference type="InterPro" id="IPR003033">
    <property type="entry name" value="SCP2_sterol-bd_dom"/>
</dbReference>
<proteinExistence type="predicted"/>
<protein>
    <submittedName>
        <fullName evidence="2">SCP2 sterol-binding domain-containing protein</fullName>
    </submittedName>
</protein>